<accession>A0A8T5ULU2</accession>
<dbReference type="InterPro" id="IPR023210">
    <property type="entry name" value="NADP_OxRdtase_dom"/>
</dbReference>
<name>A0A8T5ULU2_9EURY</name>
<comment type="caution">
    <text evidence="2">The sequence shown here is derived from an EMBL/GenBank/DDBJ whole genome shotgun (WGS) entry which is preliminary data.</text>
</comment>
<dbReference type="PANTHER" id="PTHR43312:SF2">
    <property type="entry name" value="OXIDOREDUCTASE"/>
    <property type="match status" value="1"/>
</dbReference>
<dbReference type="InterPro" id="IPR036812">
    <property type="entry name" value="NAD(P)_OxRdtase_dom_sf"/>
</dbReference>
<dbReference type="InterPro" id="IPR017900">
    <property type="entry name" value="4Fe4S_Fe_S_CS"/>
</dbReference>
<evidence type="ECO:0000313" key="2">
    <source>
        <dbReference type="EMBL" id="MBZ2164838.1"/>
    </source>
</evidence>
<feature type="domain" description="4Fe-4S ferredoxin-type" evidence="1">
    <location>
        <begin position="338"/>
        <end position="368"/>
    </location>
</feature>
<dbReference type="AlphaFoldDB" id="A0A8T5ULU2"/>
<dbReference type="InterPro" id="IPR017896">
    <property type="entry name" value="4Fe4S_Fe-S-bd"/>
</dbReference>
<dbReference type="InterPro" id="IPR009051">
    <property type="entry name" value="Helical_ferredxn"/>
</dbReference>
<dbReference type="PANTHER" id="PTHR43312">
    <property type="entry name" value="D-THREO-ALDOSE 1-DEHYDROGENASE"/>
    <property type="match status" value="1"/>
</dbReference>
<dbReference type="Proteomes" id="UP000825933">
    <property type="component" value="Unassembled WGS sequence"/>
</dbReference>
<dbReference type="PROSITE" id="PS00198">
    <property type="entry name" value="4FE4S_FER_1"/>
    <property type="match status" value="1"/>
</dbReference>
<sequence>MLYRNLGSTGEKISILGYGCMRLPVKNGQYNNVDSVNAIHLIRKAIDNGVNYIDTAYPYHNGHSETVIADALKNGYRDKVFISDKLPSWLIQKREDMDHYLQEQLERLQTEQIDFYLLHSIKEDYWSKLESLGVLEFLDEAVADGRIKYTGFSFHGELELFFDVIDSYNWDVCQVQYNIVDENYQAGIEGIRYASSKGVGVVIMEPLRGGTLVKTIPTEVQDIWDESPVKRSPVEWALKYLWDKKEINVVLSGMSNNNDLDENLKIAEEGFTNSLTPDEKEIIKEVRTVYRFRKQVDCTQCGYCMPCPQGVDIPGNFLQLNHSYMFQDTENAKMNYYMLLKDNERASKCNKCGECEKLCPQMIPIQSTLETVRKTFE</sequence>
<dbReference type="GO" id="GO:0051536">
    <property type="term" value="F:iron-sulfur cluster binding"/>
    <property type="evidence" value="ECO:0007669"/>
    <property type="project" value="InterPro"/>
</dbReference>
<evidence type="ECO:0000259" key="1">
    <source>
        <dbReference type="PROSITE" id="PS51379"/>
    </source>
</evidence>
<dbReference type="InterPro" id="IPR053135">
    <property type="entry name" value="AKR2_Oxidoreductase"/>
</dbReference>
<dbReference type="RefSeq" id="WP_223790498.1">
    <property type="nucleotide sequence ID" value="NZ_JAIOUQ010000003.1"/>
</dbReference>
<dbReference type="EMBL" id="JAIOUQ010000003">
    <property type="protein sequence ID" value="MBZ2164838.1"/>
    <property type="molecule type" value="Genomic_DNA"/>
</dbReference>
<dbReference type="Pfam" id="PF00248">
    <property type="entry name" value="Aldo_ket_red"/>
    <property type="match status" value="1"/>
</dbReference>
<dbReference type="Pfam" id="PF13187">
    <property type="entry name" value="Fer4_9"/>
    <property type="match status" value="1"/>
</dbReference>
<reference evidence="3" key="1">
    <citation type="journal article" date="2022" name="Microbiol. Resour. Announc.">
        <title>Draft Genome Sequence of a Methanogenic Archaeon from West Spitsbergen Permafrost.</title>
        <authorList>
            <person name="Trubitsyn V."/>
            <person name="Rivkina E."/>
            <person name="Shcherbakova V."/>
        </authorList>
    </citation>
    <scope>NUCLEOTIDE SEQUENCE [LARGE SCALE GENOMIC DNA]</scope>
    <source>
        <strain evidence="3">VT</strain>
    </source>
</reference>
<organism evidence="2 3">
    <name type="scientific">Methanobacterium spitsbergense</name>
    <dbReference type="NCBI Taxonomy" id="2874285"/>
    <lineage>
        <taxon>Archaea</taxon>
        <taxon>Methanobacteriati</taxon>
        <taxon>Methanobacteriota</taxon>
        <taxon>Methanomada group</taxon>
        <taxon>Methanobacteria</taxon>
        <taxon>Methanobacteriales</taxon>
        <taxon>Methanobacteriaceae</taxon>
        <taxon>Methanobacterium</taxon>
    </lineage>
</organism>
<keyword evidence="3" id="KW-1185">Reference proteome</keyword>
<dbReference type="CDD" id="cd19096">
    <property type="entry name" value="AKR_Fe-S_oxidoreductase"/>
    <property type="match status" value="1"/>
</dbReference>
<dbReference type="SUPFAM" id="SSF46548">
    <property type="entry name" value="alpha-helical ferredoxin"/>
    <property type="match status" value="1"/>
</dbReference>
<evidence type="ECO:0000313" key="3">
    <source>
        <dbReference type="Proteomes" id="UP000825933"/>
    </source>
</evidence>
<dbReference type="SUPFAM" id="SSF51430">
    <property type="entry name" value="NAD(P)-linked oxidoreductase"/>
    <property type="match status" value="1"/>
</dbReference>
<dbReference type="Gene3D" id="1.10.1060.10">
    <property type="entry name" value="Alpha-helical ferredoxin"/>
    <property type="match status" value="1"/>
</dbReference>
<protein>
    <submittedName>
        <fullName evidence="2">Aldo/keto reductase</fullName>
    </submittedName>
</protein>
<dbReference type="PROSITE" id="PS51379">
    <property type="entry name" value="4FE4S_FER_2"/>
    <property type="match status" value="1"/>
</dbReference>
<gene>
    <name evidence="2" type="ORF">K8N75_02055</name>
</gene>
<proteinExistence type="predicted"/>
<dbReference type="GO" id="GO:0016491">
    <property type="term" value="F:oxidoreductase activity"/>
    <property type="evidence" value="ECO:0007669"/>
    <property type="project" value="UniProtKB-ARBA"/>
</dbReference>
<dbReference type="Gene3D" id="3.20.20.100">
    <property type="entry name" value="NADP-dependent oxidoreductase domain"/>
    <property type="match status" value="1"/>
</dbReference>